<dbReference type="STRING" id="1333845.SAMN04487895_12852"/>
<dbReference type="EMBL" id="CP076607">
    <property type="protein sequence ID" value="QWU15614.1"/>
    <property type="molecule type" value="Genomic_DNA"/>
</dbReference>
<dbReference type="AlphaFoldDB" id="A0A1H8VX38"/>
<dbReference type="EMBL" id="FODH01000028">
    <property type="protein sequence ID" value="SEP19905.1"/>
    <property type="molecule type" value="Genomic_DNA"/>
</dbReference>
<evidence type="ECO:0000313" key="2">
    <source>
        <dbReference type="EMBL" id="SEP19905.1"/>
    </source>
</evidence>
<dbReference type="Proteomes" id="UP000683429">
    <property type="component" value="Chromosome"/>
</dbReference>
<gene>
    <name evidence="1" type="ORF">KP014_27890</name>
    <name evidence="2" type="ORF">SAMN04487895_12852</name>
</gene>
<reference evidence="1 4" key="2">
    <citation type="submission" date="2021-06" db="EMBL/GenBank/DDBJ databases">
        <title>Whole genome sequence of Paenibacillus sophorae DSM23020 for comparative genomics.</title>
        <authorList>
            <person name="Kim M.-J."/>
            <person name="Lee G."/>
            <person name="Shin J.-H."/>
        </authorList>
    </citation>
    <scope>NUCLEOTIDE SEQUENCE [LARGE SCALE GENOMIC DNA]</scope>
    <source>
        <strain evidence="1 4">DSM 23020</strain>
    </source>
</reference>
<dbReference type="OrthoDB" id="2666306at2"/>
<sequence>MSSLFGLVPWVNVYVVTRAYGGSEQGGWYYRKYVCEKSVQVWLWDAEVTAARLLRTYEGLAWGILCAEAAGQEVSVRIESSKAEIQSQGHPEYDPEIVVKSVLTQTKPANVISLASRRRIKELEAEARSISKGSYRFVRTARQDEEPCERCEGNGRTPYTHIKGGICFLCGGDGKKSSAKEPMEGKTHVE</sequence>
<evidence type="ECO:0000313" key="3">
    <source>
        <dbReference type="Proteomes" id="UP000198809"/>
    </source>
</evidence>
<keyword evidence="4" id="KW-1185">Reference proteome</keyword>
<accession>A0A1H8VX38</accession>
<organism evidence="2 3">
    <name type="scientific">Paenibacillus sophorae</name>
    <dbReference type="NCBI Taxonomy" id="1333845"/>
    <lineage>
        <taxon>Bacteria</taxon>
        <taxon>Bacillati</taxon>
        <taxon>Bacillota</taxon>
        <taxon>Bacilli</taxon>
        <taxon>Bacillales</taxon>
        <taxon>Paenibacillaceae</taxon>
        <taxon>Paenibacillus</taxon>
    </lineage>
</organism>
<reference evidence="2 3" key="1">
    <citation type="submission" date="2016-10" db="EMBL/GenBank/DDBJ databases">
        <authorList>
            <person name="de Groot N.N."/>
        </authorList>
    </citation>
    <scope>NUCLEOTIDE SEQUENCE [LARGE SCALE GENOMIC DNA]</scope>
    <source>
        <strain evidence="2 3">CGMCC 1.10238</strain>
    </source>
</reference>
<evidence type="ECO:0000313" key="1">
    <source>
        <dbReference type="EMBL" id="QWU15614.1"/>
    </source>
</evidence>
<evidence type="ECO:0000313" key="4">
    <source>
        <dbReference type="Proteomes" id="UP000683429"/>
    </source>
</evidence>
<name>A0A1H8VX38_9BACL</name>
<dbReference type="Proteomes" id="UP000198809">
    <property type="component" value="Unassembled WGS sequence"/>
</dbReference>
<proteinExistence type="predicted"/>
<dbReference type="RefSeq" id="WP_036590015.1">
    <property type="nucleotide sequence ID" value="NZ_CP076607.1"/>
</dbReference>
<protein>
    <submittedName>
        <fullName evidence="2">Uncharacterized protein</fullName>
    </submittedName>
</protein>